<protein>
    <submittedName>
        <fullName evidence="1">Uncharacterized protein</fullName>
    </submittedName>
</protein>
<gene>
    <name evidence="1" type="ORF">ACAOBT_LOCUS23433</name>
</gene>
<reference evidence="1" key="1">
    <citation type="submission" date="2022-03" db="EMBL/GenBank/DDBJ databases">
        <authorList>
            <person name="Sayadi A."/>
        </authorList>
    </citation>
    <scope>NUCLEOTIDE SEQUENCE</scope>
</reference>
<name>A0A9P0LIW3_ACAOB</name>
<evidence type="ECO:0000313" key="1">
    <source>
        <dbReference type="EMBL" id="CAH1996924.1"/>
    </source>
</evidence>
<accession>A0A9P0LIW3</accession>
<proteinExistence type="predicted"/>
<sequence length="167" mass="19279">MEDQSACTGEDLLDVFKALNINLLNVNPNTIRAWFDTDDKNMKSLLEWMCTSLSAKNYVSPLEYDEFSKLENPLKDDKYETEVERIETEHPSIFSIEDTELDIELLEYELEHLDDEEMLLDQALAINRYINTLSAKEDAAVCSRFYLALFVFTICQNVPSSCTFHLG</sequence>
<dbReference type="AlphaFoldDB" id="A0A9P0LIW3"/>
<dbReference type="Proteomes" id="UP001152888">
    <property type="component" value="Unassembled WGS sequence"/>
</dbReference>
<organism evidence="1 2">
    <name type="scientific">Acanthoscelides obtectus</name>
    <name type="common">Bean weevil</name>
    <name type="synonym">Bruchus obtectus</name>
    <dbReference type="NCBI Taxonomy" id="200917"/>
    <lineage>
        <taxon>Eukaryota</taxon>
        <taxon>Metazoa</taxon>
        <taxon>Ecdysozoa</taxon>
        <taxon>Arthropoda</taxon>
        <taxon>Hexapoda</taxon>
        <taxon>Insecta</taxon>
        <taxon>Pterygota</taxon>
        <taxon>Neoptera</taxon>
        <taxon>Endopterygota</taxon>
        <taxon>Coleoptera</taxon>
        <taxon>Polyphaga</taxon>
        <taxon>Cucujiformia</taxon>
        <taxon>Chrysomeloidea</taxon>
        <taxon>Chrysomelidae</taxon>
        <taxon>Bruchinae</taxon>
        <taxon>Bruchini</taxon>
        <taxon>Acanthoscelides</taxon>
    </lineage>
</organism>
<comment type="caution">
    <text evidence="1">The sequence shown here is derived from an EMBL/GenBank/DDBJ whole genome shotgun (WGS) entry which is preliminary data.</text>
</comment>
<evidence type="ECO:0000313" key="2">
    <source>
        <dbReference type="Proteomes" id="UP001152888"/>
    </source>
</evidence>
<dbReference type="EMBL" id="CAKOFQ010007272">
    <property type="protein sequence ID" value="CAH1996924.1"/>
    <property type="molecule type" value="Genomic_DNA"/>
</dbReference>
<keyword evidence="2" id="KW-1185">Reference proteome</keyword>